<dbReference type="InterPro" id="IPR005133">
    <property type="entry name" value="PhaG_MnhG_YufB"/>
</dbReference>
<dbReference type="STRING" id="653930.SAMN05216589_0519"/>
<feature type="transmembrane region" description="Helical" evidence="1">
    <location>
        <begin position="82"/>
        <end position="104"/>
    </location>
</feature>
<dbReference type="Proteomes" id="UP000186904">
    <property type="component" value="Unassembled WGS sequence"/>
</dbReference>
<keyword evidence="1" id="KW-1133">Transmembrane helix</keyword>
<organism evidence="3 4">
    <name type="scientific">Halopseudomonas bauzanensis</name>
    <dbReference type="NCBI Taxonomy" id="653930"/>
    <lineage>
        <taxon>Bacteria</taxon>
        <taxon>Pseudomonadati</taxon>
        <taxon>Pseudomonadota</taxon>
        <taxon>Gammaproteobacteria</taxon>
        <taxon>Pseudomonadales</taxon>
        <taxon>Pseudomonadaceae</taxon>
        <taxon>Halopseudomonas</taxon>
    </lineage>
</organism>
<dbReference type="RefSeq" id="WP_235818220.1">
    <property type="nucleotide sequence ID" value="NZ_FOGN01000001.1"/>
</dbReference>
<keyword evidence="1" id="KW-0812">Transmembrane</keyword>
<proteinExistence type="predicted"/>
<dbReference type="PANTHER" id="PTHR34703:SF1">
    <property type="entry name" value="ANTIPORTER SUBUNIT MNHG2-RELATED"/>
    <property type="match status" value="1"/>
</dbReference>
<name>A0A031MI66_9GAMM</name>
<dbReference type="PANTHER" id="PTHR34703">
    <property type="entry name" value="ANTIPORTER SUBUNIT MNHG2-RELATED"/>
    <property type="match status" value="1"/>
</dbReference>
<gene>
    <name evidence="3" type="ORF">SAMN04487855_1105</name>
    <name evidence="2" type="ORF">SAMN05216589_0519</name>
</gene>
<accession>A0A031MI66</accession>
<evidence type="ECO:0000313" key="5">
    <source>
        <dbReference type="Proteomes" id="UP000186904"/>
    </source>
</evidence>
<dbReference type="EMBL" id="FOUA01000001">
    <property type="protein sequence ID" value="SFL76461.1"/>
    <property type="molecule type" value="Genomic_DNA"/>
</dbReference>
<dbReference type="Pfam" id="PF03334">
    <property type="entry name" value="PhaG_MnhG_YufB"/>
    <property type="match status" value="1"/>
</dbReference>
<sequence>MSELLTASMTDLSPWLAIPVALLLVLGGLITLIGALGLLRLPNFFQRIHGPAVFITVGTGCFLIASMLYFSGTEERPVVHELLITAFVLLTAPVTSMLLMRAAVYRNLRARNARNGASSTDAYQFPDDE</sequence>
<protein>
    <submittedName>
        <fullName evidence="3">Multisubunit potassium/proton antiporter, PhaG subunit</fullName>
    </submittedName>
</protein>
<dbReference type="NCBIfam" id="TIGR01300">
    <property type="entry name" value="CPA3_mnhG_phaG"/>
    <property type="match status" value="1"/>
</dbReference>
<evidence type="ECO:0000256" key="1">
    <source>
        <dbReference type="SAM" id="Phobius"/>
    </source>
</evidence>
<dbReference type="EMBL" id="FOGN01000001">
    <property type="protein sequence ID" value="SER42376.1"/>
    <property type="molecule type" value="Genomic_DNA"/>
</dbReference>
<reference evidence="4 5" key="1">
    <citation type="submission" date="2016-10" db="EMBL/GenBank/DDBJ databases">
        <authorList>
            <person name="de Groot N.N."/>
        </authorList>
    </citation>
    <scope>NUCLEOTIDE SEQUENCE [LARGE SCALE GENOMIC DNA]</scope>
    <source>
        <strain evidence="3 4">CGMCC 1.9095</strain>
        <strain evidence="2 5">DSM 22558</strain>
    </source>
</reference>
<feature type="transmembrane region" description="Helical" evidence="1">
    <location>
        <begin position="15"/>
        <end position="39"/>
    </location>
</feature>
<keyword evidence="4" id="KW-1185">Reference proteome</keyword>
<dbReference type="GO" id="GO:0015385">
    <property type="term" value="F:sodium:proton antiporter activity"/>
    <property type="evidence" value="ECO:0007669"/>
    <property type="project" value="TreeGrafter"/>
</dbReference>
<keyword evidence="1" id="KW-0472">Membrane</keyword>
<dbReference type="AlphaFoldDB" id="A0A031MI66"/>
<dbReference type="Proteomes" id="UP000186599">
    <property type="component" value="Unassembled WGS sequence"/>
</dbReference>
<evidence type="ECO:0000313" key="2">
    <source>
        <dbReference type="EMBL" id="SER42376.1"/>
    </source>
</evidence>
<evidence type="ECO:0000313" key="4">
    <source>
        <dbReference type="Proteomes" id="UP000186599"/>
    </source>
</evidence>
<feature type="transmembrane region" description="Helical" evidence="1">
    <location>
        <begin position="51"/>
        <end position="70"/>
    </location>
</feature>
<evidence type="ECO:0000313" key="3">
    <source>
        <dbReference type="EMBL" id="SFL76461.1"/>
    </source>
</evidence>